<sequence>MDEKFNPTFDKAKSNIRTMLGVINKYPGVEMINPPNVTMSEPLKDMDYEGFVRACGFFLLVFGVYVVALSVLMLVQITAVVLFAGDRTIINKLLYLHFFKSLDESYRGFQYNDSVSIGWNLVMQQFNCCGIYGYTDFKSSHSFSETWGEPFHSFIHLNPINFSMACCNSIEIVSPRDFQGPCRAKDYIHKRGCIEVLWETMDKYQVCFVALVAITCLIQLFQIIAICYNGNGKSNKSSSKKIDQSDSITNNSVAPSQNSLKVGKGTLEYPKEKIWYPEVQKNNYVATQNEAWKTTNRDDSVQNEEKWYDGDRRQPIGKPNKSLEMDF</sequence>
<feature type="transmembrane region" description="Helical" evidence="6">
    <location>
        <begin position="51"/>
        <end position="84"/>
    </location>
</feature>
<name>A0A6J8EP14_MYTCO</name>
<reference evidence="7 8" key="1">
    <citation type="submission" date="2020-06" db="EMBL/GenBank/DDBJ databases">
        <authorList>
            <person name="Li R."/>
            <person name="Bekaert M."/>
        </authorList>
    </citation>
    <scope>NUCLEOTIDE SEQUENCE [LARGE SCALE GENOMIC DNA]</scope>
    <source>
        <strain evidence="8">wild</strain>
    </source>
</reference>
<feature type="region of interest" description="Disordered" evidence="5">
    <location>
        <begin position="232"/>
        <end position="259"/>
    </location>
</feature>
<dbReference type="GO" id="GO:0016020">
    <property type="term" value="C:membrane"/>
    <property type="evidence" value="ECO:0007669"/>
    <property type="project" value="UniProtKB-SubCell"/>
</dbReference>
<dbReference type="Gene3D" id="1.10.1450.10">
    <property type="entry name" value="Tetraspanin"/>
    <property type="match status" value="1"/>
</dbReference>
<dbReference type="Pfam" id="PF00335">
    <property type="entry name" value="Tetraspanin"/>
    <property type="match status" value="1"/>
</dbReference>
<dbReference type="AlphaFoldDB" id="A0A6J8EP14"/>
<proteinExistence type="predicted"/>
<evidence type="ECO:0000256" key="6">
    <source>
        <dbReference type="SAM" id="Phobius"/>
    </source>
</evidence>
<feature type="region of interest" description="Disordered" evidence="5">
    <location>
        <begin position="290"/>
        <end position="327"/>
    </location>
</feature>
<accession>A0A6J8EP14</accession>
<evidence type="ECO:0000313" key="7">
    <source>
        <dbReference type="EMBL" id="CAC5421492.1"/>
    </source>
</evidence>
<dbReference type="InterPro" id="IPR008952">
    <property type="entry name" value="Tetraspanin_EC2_sf"/>
</dbReference>
<dbReference type="CDD" id="cd03156">
    <property type="entry name" value="uroplakin_I_like_LEL"/>
    <property type="match status" value="1"/>
</dbReference>
<comment type="subcellular location">
    <subcellularLocation>
        <location evidence="1">Membrane</location>
        <topology evidence="1">Multi-pass membrane protein</topology>
    </subcellularLocation>
</comment>
<evidence type="ECO:0000256" key="1">
    <source>
        <dbReference type="ARBA" id="ARBA00004141"/>
    </source>
</evidence>
<dbReference type="OrthoDB" id="6129682at2759"/>
<evidence type="ECO:0000313" key="8">
    <source>
        <dbReference type="Proteomes" id="UP000507470"/>
    </source>
</evidence>
<protein>
    <submittedName>
        <fullName evidence="7">TSPAN16</fullName>
    </submittedName>
</protein>
<dbReference type="Proteomes" id="UP000507470">
    <property type="component" value="Unassembled WGS sequence"/>
</dbReference>
<dbReference type="InterPro" id="IPR018499">
    <property type="entry name" value="Tetraspanin/Peripherin"/>
</dbReference>
<evidence type="ECO:0000256" key="4">
    <source>
        <dbReference type="ARBA" id="ARBA00023136"/>
    </source>
</evidence>
<feature type="compositionally biased region" description="Basic and acidic residues" evidence="5">
    <location>
        <begin position="295"/>
        <end position="314"/>
    </location>
</feature>
<keyword evidence="4 6" id="KW-0472">Membrane</keyword>
<evidence type="ECO:0000256" key="3">
    <source>
        <dbReference type="ARBA" id="ARBA00022989"/>
    </source>
</evidence>
<organism evidence="7 8">
    <name type="scientific">Mytilus coruscus</name>
    <name type="common">Sea mussel</name>
    <dbReference type="NCBI Taxonomy" id="42192"/>
    <lineage>
        <taxon>Eukaryota</taxon>
        <taxon>Metazoa</taxon>
        <taxon>Spiralia</taxon>
        <taxon>Lophotrochozoa</taxon>
        <taxon>Mollusca</taxon>
        <taxon>Bivalvia</taxon>
        <taxon>Autobranchia</taxon>
        <taxon>Pteriomorphia</taxon>
        <taxon>Mytilida</taxon>
        <taxon>Mytiloidea</taxon>
        <taxon>Mytilidae</taxon>
        <taxon>Mytilinae</taxon>
        <taxon>Mytilus</taxon>
    </lineage>
</organism>
<evidence type="ECO:0000256" key="2">
    <source>
        <dbReference type="ARBA" id="ARBA00022692"/>
    </source>
</evidence>
<dbReference type="EMBL" id="CACVKT020009355">
    <property type="protein sequence ID" value="CAC5421492.1"/>
    <property type="molecule type" value="Genomic_DNA"/>
</dbReference>
<keyword evidence="2 6" id="KW-0812">Transmembrane</keyword>
<keyword evidence="3 6" id="KW-1133">Transmembrane helix</keyword>
<feature type="transmembrane region" description="Helical" evidence="6">
    <location>
        <begin position="206"/>
        <end position="226"/>
    </location>
</feature>
<evidence type="ECO:0000256" key="5">
    <source>
        <dbReference type="SAM" id="MobiDB-lite"/>
    </source>
</evidence>
<dbReference type="SUPFAM" id="SSF48652">
    <property type="entry name" value="Tetraspanin"/>
    <property type="match status" value="1"/>
</dbReference>
<feature type="compositionally biased region" description="Polar residues" evidence="5">
    <location>
        <begin position="245"/>
        <end position="259"/>
    </location>
</feature>
<gene>
    <name evidence="7" type="ORF">MCOR_53614</name>
</gene>
<keyword evidence="8" id="KW-1185">Reference proteome</keyword>